<feature type="binding site" description="via phosphate group" evidence="6">
    <location>
        <position position="103"/>
    </location>
    <ligand>
        <name>Mg(2+)</name>
        <dbReference type="ChEBI" id="CHEBI:18420"/>
    </ligand>
</feature>
<dbReference type="PANTHER" id="PTHR42946:SF1">
    <property type="entry name" value="PHOSPHOGLUCOMUTASE (ALPHA-D-GLUCOSE-1,6-BISPHOSPHATE-DEPENDENT)"/>
    <property type="match status" value="1"/>
</dbReference>
<feature type="domain" description="Alpha-D-phosphohexomutase alpha/beta/alpha" evidence="11">
    <location>
        <begin position="172"/>
        <end position="254"/>
    </location>
</feature>
<dbReference type="SUPFAM" id="SSF55957">
    <property type="entry name" value="Phosphoglucomutase, C-terminal domain"/>
    <property type="match status" value="1"/>
</dbReference>
<dbReference type="PANTHER" id="PTHR42946">
    <property type="entry name" value="PHOSPHOHEXOSE MUTASE"/>
    <property type="match status" value="1"/>
</dbReference>
<comment type="caution">
    <text evidence="13">The sequence shown here is derived from an EMBL/GenBank/DDBJ whole genome shotgun (WGS) entry which is preliminary data.</text>
</comment>
<feature type="active site" description="Phosphoserine intermediate" evidence="6">
    <location>
        <position position="103"/>
    </location>
</feature>
<gene>
    <name evidence="6" type="primary">glmM</name>
    <name evidence="13" type="ORF">GO986_11860</name>
</gene>
<dbReference type="InterPro" id="IPR036900">
    <property type="entry name" value="A-D-PHexomutase_C_sf"/>
</dbReference>
<dbReference type="EMBL" id="WQLB01000014">
    <property type="protein sequence ID" value="MVN87464.1"/>
    <property type="molecule type" value="Genomic_DNA"/>
</dbReference>
<dbReference type="InterPro" id="IPR005841">
    <property type="entry name" value="Alpha-D-phosphohexomutase_SF"/>
</dbReference>
<evidence type="ECO:0000313" key="14">
    <source>
        <dbReference type="Proteomes" id="UP000483286"/>
    </source>
</evidence>
<feature type="domain" description="Alpha-D-phosphohexomutase C-terminal" evidence="9">
    <location>
        <begin position="368"/>
        <end position="432"/>
    </location>
</feature>
<dbReference type="NCBIfam" id="TIGR01455">
    <property type="entry name" value="glmM"/>
    <property type="match status" value="1"/>
</dbReference>
<dbReference type="FunFam" id="3.40.120.10:FF:000001">
    <property type="entry name" value="Phosphoglucosamine mutase"/>
    <property type="match status" value="1"/>
</dbReference>
<accession>A0A7C9MRS3</accession>
<dbReference type="Pfam" id="PF02879">
    <property type="entry name" value="PGM_PMM_II"/>
    <property type="match status" value="1"/>
</dbReference>
<dbReference type="Gene3D" id="3.30.310.50">
    <property type="entry name" value="Alpha-D-phosphohexomutase, C-terminal domain"/>
    <property type="match status" value="1"/>
</dbReference>
<dbReference type="Pfam" id="PF02878">
    <property type="entry name" value="PGM_PMM_I"/>
    <property type="match status" value="1"/>
</dbReference>
<dbReference type="AlphaFoldDB" id="A0A7C9MRS3"/>
<dbReference type="PRINTS" id="PR00509">
    <property type="entry name" value="PGMPMM"/>
</dbReference>
<dbReference type="InterPro" id="IPR016055">
    <property type="entry name" value="A-D-PHexomutase_a/b/a-I/II/III"/>
</dbReference>
<dbReference type="InterPro" id="IPR005843">
    <property type="entry name" value="A-D-PHexomutase_C"/>
</dbReference>
<evidence type="ECO:0000256" key="1">
    <source>
        <dbReference type="ARBA" id="ARBA00010231"/>
    </source>
</evidence>
<dbReference type="GO" id="GO:0000287">
    <property type="term" value="F:magnesium ion binding"/>
    <property type="evidence" value="ECO:0007669"/>
    <property type="project" value="UniProtKB-UniRule"/>
</dbReference>
<keyword evidence="2 6" id="KW-0597">Phosphoprotein</keyword>
<dbReference type="GO" id="GO:0005829">
    <property type="term" value="C:cytosol"/>
    <property type="evidence" value="ECO:0007669"/>
    <property type="project" value="TreeGrafter"/>
</dbReference>
<dbReference type="HAMAP" id="MF_01554_B">
    <property type="entry name" value="GlmM_B"/>
    <property type="match status" value="1"/>
</dbReference>
<keyword evidence="14" id="KW-1185">Reference proteome</keyword>
<dbReference type="GO" id="GO:0009252">
    <property type="term" value="P:peptidoglycan biosynthetic process"/>
    <property type="evidence" value="ECO:0007669"/>
    <property type="project" value="TreeGrafter"/>
</dbReference>
<dbReference type="NCBIfam" id="NF008139">
    <property type="entry name" value="PRK10887.1"/>
    <property type="match status" value="1"/>
</dbReference>
<keyword evidence="3 6" id="KW-0479">Metal-binding</keyword>
<feature type="domain" description="Alpha-D-phosphohexomutase alpha/beta/alpha" evidence="10">
    <location>
        <begin position="4"/>
        <end position="136"/>
    </location>
</feature>
<comment type="cofactor">
    <cofactor evidence="6">
        <name>Mg(2+)</name>
        <dbReference type="ChEBI" id="CHEBI:18420"/>
    </cofactor>
    <text evidence="6">Binds 1 Mg(2+) ion per subunit.</text>
</comment>
<evidence type="ECO:0000256" key="5">
    <source>
        <dbReference type="ARBA" id="ARBA00023235"/>
    </source>
</evidence>
<feature type="binding site" evidence="6">
    <location>
        <position position="243"/>
    </location>
    <ligand>
        <name>Mg(2+)</name>
        <dbReference type="ChEBI" id="CHEBI:18420"/>
    </ligand>
</feature>
<proteinExistence type="inferred from homology"/>
<evidence type="ECO:0000259" key="10">
    <source>
        <dbReference type="Pfam" id="PF02878"/>
    </source>
</evidence>
<evidence type="ECO:0000259" key="12">
    <source>
        <dbReference type="Pfam" id="PF02880"/>
    </source>
</evidence>
<dbReference type="InterPro" id="IPR005844">
    <property type="entry name" value="A-D-PHexomutase_a/b/a-I"/>
</dbReference>
<name>A0A7C9MRS3_9DEIO</name>
<feature type="domain" description="Alpha-D-phosphohexomutase alpha/beta/alpha" evidence="12">
    <location>
        <begin position="259"/>
        <end position="361"/>
    </location>
</feature>
<evidence type="ECO:0000313" key="13">
    <source>
        <dbReference type="EMBL" id="MVN87464.1"/>
    </source>
</evidence>
<comment type="function">
    <text evidence="6 8">Catalyzes the conversion of glucosamine-6-phosphate to glucosamine-1-phosphate.</text>
</comment>
<keyword evidence="4 6" id="KW-0460">Magnesium</keyword>
<evidence type="ECO:0000256" key="7">
    <source>
        <dbReference type="RuleBase" id="RU004326"/>
    </source>
</evidence>
<dbReference type="InterPro" id="IPR005846">
    <property type="entry name" value="A-D-PHexomutase_a/b/a-III"/>
</dbReference>
<dbReference type="Proteomes" id="UP000483286">
    <property type="component" value="Unassembled WGS sequence"/>
</dbReference>
<dbReference type="InterPro" id="IPR006352">
    <property type="entry name" value="GlmM_bact"/>
</dbReference>
<dbReference type="GO" id="GO:0004615">
    <property type="term" value="F:phosphomannomutase activity"/>
    <property type="evidence" value="ECO:0007669"/>
    <property type="project" value="TreeGrafter"/>
</dbReference>
<reference evidence="13 14" key="1">
    <citation type="submission" date="2019-12" db="EMBL/GenBank/DDBJ databases">
        <title>Deinococcus sp. HMF7620 Genome sequencing and assembly.</title>
        <authorList>
            <person name="Kang H."/>
            <person name="Kim H."/>
            <person name="Joh K."/>
        </authorList>
    </citation>
    <scope>NUCLEOTIDE SEQUENCE [LARGE SCALE GENOMIC DNA]</scope>
    <source>
        <strain evidence="13 14">HMF7620</strain>
    </source>
</reference>
<dbReference type="Pfam" id="PF00408">
    <property type="entry name" value="PGM_PMM_IV"/>
    <property type="match status" value="1"/>
</dbReference>
<dbReference type="InterPro" id="IPR005845">
    <property type="entry name" value="A-D-PHexomutase_a/b/a-II"/>
</dbReference>
<evidence type="ECO:0000256" key="8">
    <source>
        <dbReference type="RuleBase" id="RU004327"/>
    </source>
</evidence>
<comment type="similarity">
    <text evidence="1 6 7">Belongs to the phosphohexose mutase family.</text>
</comment>
<dbReference type="CDD" id="cd05802">
    <property type="entry name" value="GlmM"/>
    <property type="match status" value="1"/>
</dbReference>
<protein>
    <recommendedName>
        <fullName evidence="6 8">Phosphoglucosamine mutase</fullName>
        <ecNumber evidence="6 8">5.4.2.10</ecNumber>
    </recommendedName>
</protein>
<sequence length="443" mass="46847">MSERKYFGTDGVRAVAGAHPLTAAWVMELGAAAGEILKAGRDQAAVVIGKDTRQSGDMLEAALAAGLTSRGVNVIHVGVLPTPGVSYLTRHLKADAGVVISASHNPYQDNGIKFFGADGQKLSDTTELDIEAALDSLHELPPVTGVNLGGVTNYSEAERLYMGYLRGHAPDLSGLRIAMDCANGAAYRVGPKVFQAAGADVFAVYTTPDGRNINRDCGSTHLDHLQRIVREGQYDLGVAFDGDADRALFVDSRGNVIHGDHMLLLNARARGEGRVVTTIMANMALEVKLAEAGIPLERTAVGDRYVHERLHGDGLRLGGEQSGHILFLDVSPTGDGVLTALLTLGSMKALNTTLDALHDDLVMYPQTLVNVRVADKKAIAADPEVQAAVAQAEAQLHGKGRVNLRPSGTENLIRVMVEGQDAAEIHEIARVLAGVVEARGAQA</sequence>
<keyword evidence="5 6" id="KW-0413">Isomerase</keyword>
<dbReference type="InterPro" id="IPR016066">
    <property type="entry name" value="A-D-PHexomutase_CS"/>
</dbReference>
<evidence type="ECO:0000259" key="9">
    <source>
        <dbReference type="Pfam" id="PF00408"/>
    </source>
</evidence>
<dbReference type="Pfam" id="PF02880">
    <property type="entry name" value="PGM_PMM_III"/>
    <property type="match status" value="1"/>
</dbReference>
<comment type="PTM">
    <text evidence="6">Activated by phosphorylation.</text>
</comment>
<evidence type="ECO:0000256" key="4">
    <source>
        <dbReference type="ARBA" id="ARBA00022842"/>
    </source>
</evidence>
<dbReference type="FunFam" id="3.40.120.10:FF:000003">
    <property type="entry name" value="Phosphoglucosamine mutase"/>
    <property type="match status" value="1"/>
</dbReference>
<comment type="catalytic activity">
    <reaction evidence="6 8">
        <text>alpha-D-glucosamine 1-phosphate = D-glucosamine 6-phosphate</text>
        <dbReference type="Rhea" id="RHEA:23424"/>
        <dbReference type="ChEBI" id="CHEBI:58516"/>
        <dbReference type="ChEBI" id="CHEBI:58725"/>
        <dbReference type="EC" id="5.4.2.10"/>
    </reaction>
</comment>
<dbReference type="InterPro" id="IPR050060">
    <property type="entry name" value="Phosphoglucosamine_mutase"/>
</dbReference>
<dbReference type="GO" id="GO:0008966">
    <property type="term" value="F:phosphoglucosamine mutase activity"/>
    <property type="evidence" value="ECO:0007669"/>
    <property type="project" value="UniProtKB-UniRule"/>
</dbReference>
<feature type="binding site" evidence="6">
    <location>
        <position position="245"/>
    </location>
    <ligand>
        <name>Mg(2+)</name>
        <dbReference type="ChEBI" id="CHEBI:18420"/>
    </ligand>
</feature>
<dbReference type="EC" id="5.4.2.10" evidence="6 8"/>
<dbReference type="FunFam" id="3.30.310.50:FF:000001">
    <property type="entry name" value="Phosphoglucosamine mutase"/>
    <property type="match status" value="1"/>
</dbReference>
<dbReference type="GO" id="GO:0005975">
    <property type="term" value="P:carbohydrate metabolic process"/>
    <property type="evidence" value="ECO:0007669"/>
    <property type="project" value="InterPro"/>
</dbReference>
<dbReference type="GO" id="GO:0006048">
    <property type="term" value="P:UDP-N-acetylglucosamine biosynthetic process"/>
    <property type="evidence" value="ECO:0007669"/>
    <property type="project" value="TreeGrafter"/>
</dbReference>
<dbReference type="PROSITE" id="PS00710">
    <property type="entry name" value="PGM_PMM"/>
    <property type="match status" value="1"/>
</dbReference>
<dbReference type="RefSeq" id="WP_157459507.1">
    <property type="nucleotide sequence ID" value="NZ_WQLB01000014.1"/>
</dbReference>
<feature type="binding site" evidence="6">
    <location>
        <position position="241"/>
    </location>
    <ligand>
        <name>Mg(2+)</name>
        <dbReference type="ChEBI" id="CHEBI:18420"/>
    </ligand>
</feature>
<dbReference type="SUPFAM" id="SSF53738">
    <property type="entry name" value="Phosphoglucomutase, first 3 domains"/>
    <property type="match status" value="3"/>
</dbReference>
<evidence type="ECO:0000256" key="2">
    <source>
        <dbReference type="ARBA" id="ARBA00022553"/>
    </source>
</evidence>
<organism evidence="13 14">
    <name type="scientific">Deinococcus arboris</name>
    <dbReference type="NCBI Taxonomy" id="2682977"/>
    <lineage>
        <taxon>Bacteria</taxon>
        <taxon>Thermotogati</taxon>
        <taxon>Deinococcota</taxon>
        <taxon>Deinococci</taxon>
        <taxon>Deinococcales</taxon>
        <taxon>Deinococcaceae</taxon>
        <taxon>Deinococcus</taxon>
    </lineage>
</organism>
<evidence type="ECO:0000259" key="11">
    <source>
        <dbReference type="Pfam" id="PF02879"/>
    </source>
</evidence>
<evidence type="ECO:0000256" key="3">
    <source>
        <dbReference type="ARBA" id="ARBA00022723"/>
    </source>
</evidence>
<dbReference type="Gene3D" id="3.40.120.10">
    <property type="entry name" value="Alpha-D-Glucose-1,6-Bisphosphate, subunit A, domain 3"/>
    <property type="match status" value="3"/>
</dbReference>
<evidence type="ECO:0000256" key="6">
    <source>
        <dbReference type="HAMAP-Rule" id="MF_01554"/>
    </source>
</evidence>
<feature type="modified residue" description="Phosphoserine" evidence="6">
    <location>
        <position position="103"/>
    </location>
</feature>